<dbReference type="PATRIC" id="fig|1566026.4.peg.2270"/>
<protein>
    <recommendedName>
        <fullName evidence="4 7">Signal peptidase I</fullName>
        <ecNumber evidence="3 7">3.4.21.89</ecNumber>
    </recommendedName>
</protein>
<dbReference type="InterPro" id="IPR000223">
    <property type="entry name" value="Pept_S26A_signal_pept_1"/>
</dbReference>
<keyword evidence="7" id="KW-0645">Protease</keyword>
<organism evidence="9 10">
    <name type="scientific">Roseivirga seohaensis subsp. aquiponti</name>
    <dbReference type="NCBI Taxonomy" id="1566026"/>
    <lineage>
        <taxon>Bacteria</taxon>
        <taxon>Pseudomonadati</taxon>
        <taxon>Bacteroidota</taxon>
        <taxon>Cytophagia</taxon>
        <taxon>Cytophagales</taxon>
        <taxon>Roseivirgaceae</taxon>
        <taxon>Roseivirga</taxon>
    </lineage>
</organism>
<keyword evidence="7" id="KW-1133">Transmembrane helix</keyword>
<evidence type="ECO:0000313" key="9">
    <source>
        <dbReference type="EMBL" id="KOF04182.1"/>
    </source>
</evidence>
<gene>
    <name evidence="9" type="ORF">OB69_02535</name>
</gene>
<sequence length="397" mass="45897">MLDFFKKKKDKAPKQKKGFFRELFNDVLFALIAVTIIRGLFIEAYAIPTGSMENSMLIGDHLFVSKLHYGARTPKTPIKFPLAHQDFWGSGIPSYWDGIQLPQYRLPGFRKVRRGEPVVFNYPPDLKYPTDIKTFYVKRCVAIPGDVLEVRDQQVYINGEPMENPPNMQTSYFVETQNGIHPRYMRELGITDYTDDNPMDTYATTASPNYQYNGKLGFYMNTSQEQADKLAKLNFVTSVEKVVYKKGEGYTAFPESQQYLGAEYTAYNPVTDFGWTIDSFGPLTMPEKGQTIQLTPENVDLYRTPIEHYEGNDDVEIRGSEVFIEGQKITEYTFKQGYYFMMGDNRHNSEDSRSWGFVPADHIVGKPLFIFWSVDRTNPEAGFFESIRWNRIFDLIK</sequence>
<dbReference type="OrthoDB" id="9802919at2"/>
<keyword evidence="5 7" id="KW-0378">Hydrolase</keyword>
<dbReference type="PANTHER" id="PTHR43390:SF1">
    <property type="entry name" value="CHLOROPLAST PROCESSING PEPTIDASE"/>
    <property type="match status" value="1"/>
</dbReference>
<dbReference type="Gene3D" id="2.10.109.10">
    <property type="entry name" value="Umud Fragment, subunit A"/>
    <property type="match status" value="2"/>
</dbReference>
<comment type="subcellular location">
    <subcellularLocation>
        <location evidence="7">Membrane</location>
        <topology evidence="7">Single-pass type II membrane protein</topology>
    </subcellularLocation>
</comment>
<proteinExistence type="inferred from homology"/>
<comment type="similarity">
    <text evidence="2 7">Belongs to the peptidase S26 family.</text>
</comment>
<feature type="transmembrane region" description="Helical" evidence="7">
    <location>
        <begin position="23"/>
        <end position="47"/>
    </location>
</feature>
<dbReference type="NCBIfam" id="TIGR02227">
    <property type="entry name" value="sigpep_I_bact"/>
    <property type="match status" value="2"/>
</dbReference>
<dbReference type="InterPro" id="IPR036286">
    <property type="entry name" value="LexA/Signal_pep-like_sf"/>
</dbReference>
<dbReference type="Proteomes" id="UP000036908">
    <property type="component" value="Unassembled WGS sequence"/>
</dbReference>
<evidence type="ECO:0000256" key="6">
    <source>
        <dbReference type="PIRSR" id="PIRSR600223-1"/>
    </source>
</evidence>
<dbReference type="InterPro" id="IPR019533">
    <property type="entry name" value="Peptidase_S26"/>
</dbReference>
<dbReference type="Pfam" id="PF10502">
    <property type="entry name" value="Peptidase_S26"/>
    <property type="match status" value="2"/>
</dbReference>
<feature type="domain" description="Peptidase S26" evidence="8">
    <location>
        <begin position="22"/>
        <end position="169"/>
    </location>
</feature>
<dbReference type="PRINTS" id="PR00727">
    <property type="entry name" value="LEADERPTASE"/>
</dbReference>
<evidence type="ECO:0000256" key="5">
    <source>
        <dbReference type="ARBA" id="ARBA00022801"/>
    </source>
</evidence>
<dbReference type="SUPFAM" id="SSF51306">
    <property type="entry name" value="LexA/Signal peptidase"/>
    <property type="match status" value="1"/>
</dbReference>
<evidence type="ECO:0000256" key="3">
    <source>
        <dbReference type="ARBA" id="ARBA00013208"/>
    </source>
</evidence>
<name>A0A0L8APS9_9BACT</name>
<accession>A0A0L8APS9</accession>
<dbReference type="PANTHER" id="PTHR43390">
    <property type="entry name" value="SIGNAL PEPTIDASE I"/>
    <property type="match status" value="1"/>
</dbReference>
<evidence type="ECO:0000256" key="7">
    <source>
        <dbReference type="RuleBase" id="RU362042"/>
    </source>
</evidence>
<dbReference type="EC" id="3.4.21.89" evidence="3 7"/>
<dbReference type="InterPro" id="IPR019758">
    <property type="entry name" value="Pept_S26A_signal_pept_1_CS"/>
</dbReference>
<dbReference type="GO" id="GO:0016020">
    <property type="term" value="C:membrane"/>
    <property type="evidence" value="ECO:0007669"/>
    <property type="project" value="UniProtKB-SubCell"/>
</dbReference>
<keyword evidence="7" id="KW-0812">Transmembrane</keyword>
<dbReference type="GO" id="GO:0009003">
    <property type="term" value="F:signal peptidase activity"/>
    <property type="evidence" value="ECO:0007669"/>
    <property type="project" value="UniProtKB-EC"/>
</dbReference>
<evidence type="ECO:0000313" key="10">
    <source>
        <dbReference type="Proteomes" id="UP000036908"/>
    </source>
</evidence>
<evidence type="ECO:0000256" key="1">
    <source>
        <dbReference type="ARBA" id="ARBA00000677"/>
    </source>
</evidence>
<feature type="active site" evidence="6">
    <location>
        <position position="138"/>
    </location>
</feature>
<reference evidence="10" key="1">
    <citation type="submission" date="2014-11" db="EMBL/GenBank/DDBJ databases">
        <title>Genome sequencing of Roseivirga sp. D-25.</title>
        <authorList>
            <person name="Selvaratnam C."/>
            <person name="Thevarajoo S."/>
            <person name="Goh K.M."/>
            <person name="Eee R."/>
            <person name="Chan K.-G."/>
            <person name="Chong C.S."/>
        </authorList>
    </citation>
    <scope>NUCLEOTIDE SEQUENCE [LARGE SCALE GENOMIC DNA]</scope>
    <source>
        <strain evidence="10">D-25</strain>
    </source>
</reference>
<dbReference type="GO" id="GO:0006465">
    <property type="term" value="P:signal peptide processing"/>
    <property type="evidence" value="ECO:0007669"/>
    <property type="project" value="InterPro"/>
</dbReference>
<feature type="active site" evidence="6">
    <location>
        <position position="51"/>
    </location>
</feature>
<feature type="domain" description="Peptidase S26" evidence="8">
    <location>
        <begin position="332"/>
        <end position="372"/>
    </location>
</feature>
<dbReference type="CDD" id="cd06530">
    <property type="entry name" value="S26_SPase_I"/>
    <property type="match status" value="2"/>
</dbReference>
<comment type="catalytic activity">
    <reaction evidence="1 7">
        <text>Cleavage of hydrophobic, N-terminal signal or leader sequences from secreted and periplasmic proteins.</text>
        <dbReference type="EC" id="3.4.21.89"/>
    </reaction>
</comment>
<dbReference type="EMBL" id="JSVA01000004">
    <property type="protein sequence ID" value="KOF04182.1"/>
    <property type="molecule type" value="Genomic_DNA"/>
</dbReference>
<comment type="caution">
    <text evidence="9">The sequence shown here is derived from an EMBL/GenBank/DDBJ whole genome shotgun (WGS) entry which is preliminary data.</text>
</comment>
<keyword evidence="7" id="KW-0472">Membrane</keyword>
<dbReference type="PROSITE" id="PS00761">
    <property type="entry name" value="SPASE_I_3"/>
    <property type="match status" value="1"/>
</dbReference>
<evidence type="ECO:0000256" key="2">
    <source>
        <dbReference type="ARBA" id="ARBA00009370"/>
    </source>
</evidence>
<evidence type="ECO:0000256" key="4">
    <source>
        <dbReference type="ARBA" id="ARBA00019232"/>
    </source>
</evidence>
<keyword evidence="10" id="KW-1185">Reference proteome</keyword>
<dbReference type="GO" id="GO:0004252">
    <property type="term" value="F:serine-type endopeptidase activity"/>
    <property type="evidence" value="ECO:0007669"/>
    <property type="project" value="InterPro"/>
</dbReference>
<evidence type="ECO:0000259" key="8">
    <source>
        <dbReference type="Pfam" id="PF10502"/>
    </source>
</evidence>
<dbReference type="AlphaFoldDB" id="A0A0L8APS9"/>